<protein>
    <submittedName>
        <fullName evidence="1">Uncharacterized protein</fullName>
    </submittedName>
</protein>
<reference evidence="1 2" key="1">
    <citation type="submission" date="2016-07" db="EMBL/GenBank/DDBJ databases">
        <title>Multiple horizontal gene transfer events from other fungi enriched the ability of initially mycotrophic Trichoderma (Ascomycota) to feed on dead plant biomass.</title>
        <authorList>
            <consortium name="DOE Joint Genome Institute"/>
            <person name="Aerts A."/>
            <person name="Atanasova L."/>
            <person name="Chenthamara K."/>
            <person name="Zhang J."/>
            <person name="Grujic M."/>
            <person name="Henrissat B."/>
            <person name="Kuo A."/>
            <person name="Salamov A."/>
            <person name="Lipzen A."/>
            <person name="Labutti K."/>
            <person name="Barry K."/>
            <person name="Miao Y."/>
            <person name="Rahimi M.J."/>
            <person name="Shen Q."/>
            <person name="Grigoriev I.V."/>
            <person name="Kubicek C.P."/>
            <person name="Druzhinina I.S."/>
        </authorList>
    </citation>
    <scope>NUCLEOTIDE SEQUENCE [LARGE SCALE GENOMIC DNA]</scope>
    <source>
        <strain evidence="1 2">ATCC 18648</strain>
    </source>
</reference>
<name>A0A2T4CE17_TRILO</name>
<evidence type="ECO:0000313" key="2">
    <source>
        <dbReference type="Proteomes" id="UP000240760"/>
    </source>
</evidence>
<gene>
    <name evidence="1" type="ORF">M440DRAFT_1180499</name>
</gene>
<dbReference type="Proteomes" id="UP000240760">
    <property type="component" value="Unassembled WGS sequence"/>
</dbReference>
<dbReference type="AlphaFoldDB" id="A0A2T4CE17"/>
<organism evidence="1 2">
    <name type="scientific">Trichoderma longibrachiatum ATCC 18648</name>
    <dbReference type="NCBI Taxonomy" id="983965"/>
    <lineage>
        <taxon>Eukaryota</taxon>
        <taxon>Fungi</taxon>
        <taxon>Dikarya</taxon>
        <taxon>Ascomycota</taxon>
        <taxon>Pezizomycotina</taxon>
        <taxon>Sordariomycetes</taxon>
        <taxon>Hypocreomycetidae</taxon>
        <taxon>Hypocreales</taxon>
        <taxon>Hypocreaceae</taxon>
        <taxon>Trichoderma</taxon>
    </lineage>
</organism>
<evidence type="ECO:0000313" key="1">
    <source>
        <dbReference type="EMBL" id="PTB79819.1"/>
    </source>
</evidence>
<sequence length="302" mass="34140">MASSLHPKALTASPLSINQLLRLHCRERLAVHPVEWTHRHLELLECSFGWPTPEPASGCPDALLSPDKQLEEDANARFVRQLASRRGRGAQDFAWREAQLGRILTSDEHLSIHYRGGIYFHFNDRAYNLSCILVGEYTGQRNNIPFAACIDRFDIESQRHDRMKTYRGARQSVATNSLRSLRLRKVTPINYYHDPYILALLIALAQGQRAALGSNNDAARGFRPQVLMTSYKENHVHLFSAEISSALLDRLDFPSVTPQAQGPVLIQHVLVPLKPYATFRSRLFQLLLCENIREAAHLGGDA</sequence>
<dbReference type="EMBL" id="KZ679128">
    <property type="protein sequence ID" value="PTB79819.1"/>
    <property type="molecule type" value="Genomic_DNA"/>
</dbReference>
<keyword evidence="2" id="KW-1185">Reference proteome</keyword>
<proteinExistence type="predicted"/>
<dbReference type="OrthoDB" id="5343483at2759"/>
<accession>A0A2T4CE17</accession>